<dbReference type="EMBL" id="BLKY01000001">
    <property type="protein sequence ID" value="GFG84315.1"/>
    <property type="molecule type" value="Genomic_DNA"/>
</dbReference>
<organism evidence="1 2">
    <name type="scientific">Mycolicibacter algericus</name>
    <name type="common">Mycobacterium algericum</name>
    <dbReference type="NCBI Taxonomy" id="1288388"/>
    <lineage>
        <taxon>Bacteria</taxon>
        <taxon>Bacillati</taxon>
        <taxon>Actinomycetota</taxon>
        <taxon>Actinomycetes</taxon>
        <taxon>Mycobacteriales</taxon>
        <taxon>Mycobacteriaceae</taxon>
        <taxon>Mycolicibacter</taxon>
    </lineage>
</organism>
<protein>
    <submittedName>
        <fullName evidence="1">Uncharacterized protein</fullName>
    </submittedName>
</protein>
<reference evidence="1 2" key="1">
    <citation type="journal article" date="2019" name="Emerg. Microbes Infect.">
        <title>Comprehensive subspecies identification of 175 nontuberculous mycobacteria species based on 7547 genomic profiles.</title>
        <authorList>
            <person name="Matsumoto Y."/>
            <person name="Kinjo T."/>
            <person name="Motooka D."/>
            <person name="Nabeya D."/>
            <person name="Jung N."/>
            <person name="Uechi K."/>
            <person name="Horii T."/>
            <person name="Iida T."/>
            <person name="Fujita J."/>
            <person name="Nakamura S."/>
        </authorList>
    </citation>
    <scope>NUCLEOTIDE SEQUENCE [LARGE SCALE GENOMIC DNA]</scope>
    <source>
        <strain evidence="1 2">JCM 30723</strain>
    </source>
</reference>
<sequence>MSRKAGRKKPVKIYELYPYMGTFTNKLVRYQGRTVQVAARSLKQALWLAGHGRWINPEADPLIGIVYRWAKTEYGLTGTTWCGLTAADITVDPGVSHGDSHRKIKAAVAQHRSACSRCEERSLAGRLRRAARIGQEVVQ</sequence>
<dbReference type="RefSeq" id="WP_083039604.1">
    <property type="nucleotide sequence ID" value="NZ_BLKY01000001.1"/>
</dbReference>
<evidence type="ECO:0000313" key="1">
    <source>
        <dbReference type="EMBL" id="GFG84315.1"/>
    </source>
</evidence>
<dbReference type="AlphaFoldDB" id="A0A7I9Y6L1"/>
<comment type="caution">
    <text evidence="1">The sequence shown here is derived from an EMBL/GenBank/DDBJ whole genome shotgun (WGS) entry which is preliminary data.</text>
</comment>
<accession>A0A7I9Y6L1</accession>
<dbReference type="Proteomes" id="UP000465305">
    <property type="component" value="Unassembled WGS sequence"/>
</dbReference>
<name>A0A7I9Y6L1_MYCAL</name>
<evidence type="ECO:0000313" key="2">
    <source>
        <dbReference type="Proteomes" id="UP000465305"/>
    </source>
</evidence>
<proteinExistence type="predicted"/>
<gene>
    <name evidence="1" type="ORF">MALGJ_09910</name>
</gene>